<dbReference type="EMBL" id="CP030840">
    <property type="protein sequence ID" value="AXC09919.1"/>
    <property type="molecule type" value="Genomic_DNA"/>
</dbReference>
<accession>A0A2Z5FSW4</accession>
<name>A0A2Z5FSW4_9BACT</name>
<protein>
    <submittedName>
        <fullName evidence="1">Uncharacterized protein</fullName>
    </submittedName>
</protein>
<dbReference type="KEGG" id="abas:ACPOL_0544"/>
<organism evidence="1 2">
    <name type="scientific">Acidisarcina polymorpha</name>
    <dbReference type="NCBI Taxonomy" id="2211140"/>
    <lineage>
        <taxon>Bacteria</taxon>
        <taxon>Pseudomonadati</taxon>
        <taxon>Acidobacteriota</taxon>
        <taxon>Terriglobia</taxon>
        <taxon>Terriglobales</taxon>
        <taxon>Acidobacteriaceae</taxon>
        <taxon>Acidisarcina</taxon>
    </lineage>
</organism>
<evidence type="ECO:0000313" key="2">
    <source>
        <dbReference type="Proteomes" id="UP000253606"/>
    </source>
</evidence>
<dbReference type="AlphaFoldDB" id="A0A2Z5FSW4"/>
<evidence type="ECO:0000313" key="1">
    <source>
        <dbReference type="EMBL" id="AXC09919.1"/>
    </source>
</evidence>
<gene>
    <name evidence="1" type="ORF">ACPOL_0544</name>
</gene>
<sequence length="68" mass="7888">MSSLSDAAALYLENVNSRLLHEIKCEGKGTWGFVRAIPEDEARKIDEYAKERKRKRDIRLDAVRQSPR</sequence>
<keyword evidence="2" id="KW-1185">Reference proteome</keyword>
<proteinExistence type="predicted"/>
<reference evidence="1 2" key="1">
    <citation type="journal article" date="2018" name="Front. Microbiol.">
        <title>Hydrolytic Capabilities as a Key to Environmental Success: Chitinolytic and Cellulolytic Acidobacteria From Acidic Sub-arctic Soils and Boreal Peatlands.</title>
        <authorList>
            <person name="Belova S.E."/>
            <person name="Ravin N.V."/>
            <person name="Pankratov T.A."/>
            <person name="Rakitin A.L."/>
            <person name="Ivanova A.A."/>
            <person name="Beletsky A.V."/>
            <person name="Mardanov A.V."/>
            <person name="Sinninghe Damste J.S."/>
            <person name="Dedysh S.N."/>
        </authorList>
    </citation>
    <scope>NUCLEOTIDE SEQUENCE [LARGE SCALE GENOMIC DNA]</scope>
    <source>
        <strain evidence="1 2">SBC82</strain>
    </source>
</reference>
<dbReference type="Proteomes" id="UP000253606">
    <property type="component" value="Chromosome"/>
</dbReference>